<organism evidence="3 4">
    <name type="scientific">Thalassorhabdomicrobium marinisediminis</name>
    <dbReference type="NCBI Taxonomy" id="2170577"/>
    <lineage>
        <taxon>Bacteria</taxon>
        <taxon>Pseudomonadati</taxon>
        <taxon>Pseudomonadota</taxon>
        <taxon>Alphaproteobacteria</taxon>
        <taxon>Rhodobacterales</taxon>
        <taxon>Paracoccaceae</taxon>
        <taxon>Thalassorhabdomicrobium</taxon>
    </lineage>
</organism>
<evidence type="ECO:0000256" key="1">
    <source>
        <dbReference type="ARBA" id="ARBA00022801"/>
    </source>
</evidence>
<sequence length="379" mass="40391">MAHDLPSLIRLRHWLHAHPELSRQEGATARHLRGFLQDSAPPDRIVPLHGAGFAAVYDGRAAGPTVLLRCELDALPIHETNADLAYRSIVDGVGHKCGHDGHMAILAGVAQELAARPLAGRVVLLFQPDEETGTGARDSLAHPNFAQLAPDYAFALHNLPGYPAGEVVCRAGTFASEVLYAAVRFTGKEAHSAQPETGASPAFAAAELTLATRTIQAAHDRPEAYALAVPVFARMGVAASGISPAEGEVHVTLRAPESATVDQMWQALTDTARALAQRDGLDVAFEVREHFPATQNAERAVAMIARAADQAGLTYRTIDHPFRWGEDFGALIRDTPGAMFGLGAGQGRPDLHHADYDFPDAILPQGIAMFMALIDAALS</sequence>
<dbReference type="Gene3D" id="3.30.70.360">
    <property type="match status" value="1"/>
</dbReference>
<evidence type="ECO:0000313" key="3">
    <source>
        <dbReference type="EMBL" id="PVA07380.1"/>
    </source>
</evidence>
<keyword evidence="2" id="KW-0464">Manganese</keyword>
<dbReference type="GO" id="GO:0046872">
    <property type="term" value="F:metal ion binding"/>
    <property type="evidence" value="ECO:0007669"/>
    <property type="project" value="UniProtKB-KW"/>
</dbReference>
<evidence type="ECO:0000256" key="2">
    <source>
        <dbReference type="PIRSR" id="PIRSR005962-1"/>
    </source>
</evidence>
<dbReference type="Gene3D" id="3.40.630.10">
    <property type="entry name" value="Zn peptidases"/>
    <property type="match status" value="1"/>
</dbReference>
<dbReference type="InterPro" id="IPR017439">
    <property type="entry name" value="Amidohydrolase"/>
</dbReference>
<feature type="binding site" evidence="2">
    <location>
        <position position="131"/>
    </location>
    <ligand>
        <name>Mn(2+)</name>
        <dbReference type="ChEBI" id="CHEBI:29035"/>
        <label>2</label>
    </ligand>
</feature>
<dbReference type="Pfam" id="PF01546">
    <property type="entry name" value="Peptidase_M20"/>
    <property type="match status" value="1"/>
</dbReference>
<dbReference type="NCBIfam" id="TIGR01891">
    <property type="entry name" value="amidohydrolases"/>
    <property type="match status" value="1"/>
</dbReference>
<feature type="binding site" evidence="2">
    <location>
        <position position="97"/>
    </location>
    <ligand>
        <name>Mn(2+)</name>
        <dbReference type="ChEBI" id="CHEBI:29035"/>
        <label>2</label>
    </ligand>
</feature>
<comment type="cofactor">
    <cofactor evidence="2">
        <name>Mn(2+)</name>
        <dbReference type="ChEBI" id="CHEBI:29035"/>
    </cofactor>
    <text evidence="2">The Mn(2+) ion enhances activity.</text>
</comment>
<feature type="binding site" evidence="2">
    <location>
        <position position="157"/>
    </location>
    <ligand>
        <name>Mn(2+)</name>
        <dbReference type="ChEBI" id="CHEBI:29035"/>
        <label>2</label>
    </ligand>
</feature>
<dbReference type="InterPro" id="IPR002933">
    <property type="entry name" value="Peptidase_M20"/>
</dbReference>
<keyword evidence="2" id="KW-0479">Metal-binding</keyword>
<dbReference type="AlphaFoldDB" id="A0A2T7FYY7"/>
<evidence type="ECO:0000313" key="4">
    <source>
        <dbReference type="Proteomes" id="UP000244817"/>
    </source>
</evidence>
<dbReference type="Proteomes" id="UP000244817">
    <property type="component" value="Unassembled WGS sequence"/>
</dbReference>
<keyword evidence="1 3" id="KW-0378">Hydrolase</keyword>
<dbReference type="SUPFAM" id="SSF53187">
    <property type="entry name" value="Zn-dependent exopeptidases"/>
    <property type="match status" value="1"/>
</dbReference>
<dbReference type="InterPro" id="IPR036264">
    <property type="entry name" value="Bact_exopeptidase_dim_dom"/>
</dbReference>
<dbReference type="RefSeq" id="WP_108640207.1">
    <property type="nucleotide sequence ID" value="NZ_QCYG01000003.1"/>
</dbReference>
<dbReference type="PIRSF" id="PIRSF005962">
    <property type="entry name" value="Pept_M20D_amidohydro"/>
    <property type="match status" value="1"/>
</dbReference>
<protein>
    <submittedName>
        <fullName evidence="3">Amidohydrolase</fullName>
    </submittedName>
</protein>
<dbReference type="OrthoDB" id="9777385at2"/>
<name>A0A2T7FYY7_9RHOB</name>
<feature type="binding site" evidence="2">
    <location>
        <position position="99"/>
    </location>
    <ligand>
        <name>Mn(2+)</name>
        <dbReference type="ChEBI" id="CHEBI:29035"/>
        <label>2</label>
    </ligand>
</feature>
<dbReference type="SUPFAM" id="SSF55031">
    <property type="entry name" value="Bacterial exopeptidase dimerisation domain"/>
    <property type="match status" value="1"/>
</dbReference>
<dbReference type="GO" id="GO:0016787">
    <property type="term" value="F:hydrolase activity"/>
    <property type="evidence" value="ECO:0007669"/>
    <property type="project" value="UniProtKB-KW"/>
</dbReference>
<reference evidence="3 4" key="1">
    <citation type="submission" date="2018-04" db="EMBL/GenBank/DDBJ databases">
        <title>Pelagivirga bohaiensis gen. nov., sp. nov., a bacterium isolated from the Bohai Sea.</title>
        <authorList>
            <person name="Ji X."/>
        </authorList>
    </citation>
    <scope>NUCLEOTIDE SEQUENCE [LARGE SCALE GENOMIC DNA]</scope>
    <source>
        <strain evidence="3 4">BH-SD16</strain>
    </source>
</reference>
<keyword evidence="4" id="KW-1185">Reference proteome</keyword>
<accession>A0A2T7FYY7</accession>
<proteinExistence type="predicted"/>
<gene>
    <name evidence="3" type="ORF">DC363_05925</name>
</gene>
<dbReference type="PANTHER" id="PTHR11014:SF169">
    <property type="entry name" value="CLAN MH, FAMILY M20, PEPTIDASE T-LIKE METALLOPEPTIDASE"/>
    <property type="match status" value="1"/>
</dbReference>
<dbReference type="PANTHER" id="PTHR11014">
    <property type="entry name" value="PEPTIDASE M20 FAMILY MEMBER"/>
    <property type="match status" value="1"/>
</dbReference>
<comment type="caution">
    <text evidence="3">The sequence shown here is derived from an EMBL/GenBank/DDBJ whole genome shotgun (WGS) entry which is preliminary data.</text>
</comment>
<feature type="binding site" evidence="2">
    <location>
        <position position="352"/>
    </location>
    <ligand>
        <name>Mn(2+)</name>
        <dbReference type="ChEBI" id="CHEBI:29035"/>
        <label>2</label>
    </ligand>
</feature>
<dbReference type="EMBL" id="QCYG01000003">
    <property type="protein sequence ID" value="PVA07380.1"/>
    <property type="molecule type" value="Genomic_DNA"/>
</dbReference>